<dbReference type="KEGG" id="nsl:BOX37_13345"/>
<accession>A0A1J0VRV8</accession>
<feature type="chain" id="PRO_5039231349" evidence="1">
    <location>
        <begin position="19"/>
        <end position="116"/>
    </location>
</feature>
<dbReference type="EMBL" id="CP018082">
    <property type="protein sequence ID" value="APE34766.1"/>
    <property type="molecule type" value="Genomic_DNA"/>
</dbReference>
<dbReference type="Proteomes" id="UP000183810">
    <property type="component" value="Chromosome"/>
</dbReference>
<reference evidence="2" key="1">
    <citation type="submission" date="2016-11" db="EMBL/GenBank/DDBJ databases">
        <authorList>
            <person name="Jaros S."/>
            <person name="Januszkiewicz K."/>
            <person name="Wedrychowicz H."/>
        </authorList>
    </citation>
    <scope>NUCLEOTIDE SEQUENCE [LARGE SCALE GENOMIC DNA]</scope>
    <source>
        <strain evidence="2">Y48</strain>
    </source>
</reference>
<keyword evidence="1" id="KW-0732">Signal</keyword>
<organism evidence="2 3">
    <name type="scientific">Nocardia mangyaensis</name>
    <dbReference type="NCBI Taxonomy" id="2213200"/>
    <lineage>
        <taxon>Bacteria</taxon>
        <taxon>Bacillati</taxon>
        <taxon>Actinomycetota</taxon>
        <taxon>Actinomycetes</taxon>
        <taxon>Mycobacteriales</taxon>
        <taxon>Nocardiaceae</taxon>
        <taxon>Nocardia</taxon>
    </lineage>
</organism>
<gene>
    <name evidence="2" type="ORF">BOX37_13345</name>
</gene>
<name>A0A1J0VRV8_9NOCA</name>
<evidence type="ECO:0000313" key="3">
    <source>
        <dbReference type="Proteomes" id="UP000183810"/>
    </source>
</evidence>
<keyword evidence="3" id="KW-1185">Reference proteome</keyword>
<proteinExistence type="predicted"/>
<sequence>MGGAALAASLVAAPMATAQEGALHYRTCPAQSDNLFSYGGYVFTFCFDAISLPSGGGHARFHGKLVASSPAPHAAETLTGFQCVNPAVPPPALPTTTNTRFTVTPSGVVNGQCFFD</sequence>
<dbReference type="AlphaFoldDB" id="A0A1J0VRV8"/>
<feature type="signal peptide" evidence="1">
    <location>
        <begin position="1"/>
        <end position="18"/>
    </location>
</feature>
<protein>
    <submittedName>
        <fullName evidence="2">Uncharacterized protein</fullName>
    </submittedName>
</protein>
<evidence type="ECO:0000313" key="2">
    <source>
        <dbReference type="EMBL" id="APE34766.1"/>
    </source>
</evidence>
<evidence type="ECO:0000256" key="1">
    <source>
        <dbReference type="SAM" id="SignalP"/>
    </source>
</evidence>